<dbReference type="FunFam" id="2.60.120.260:FF:000018">
    <property type="entry name" value="Laminin subunit gamma 1"/>
    <property type="match status" value="1"/>
</dbReference>
<feature type="disulfide bond" evidence="9">
    <location>
        <begin position="979"/>
        <end position="991"/>
    </location>
</feature>
<name>A0AAN8Q151_PATCE</name>
<keyword evidence="2" id="KW-0964">Secreted</keyword>
<dbReference type="SMART" id="SM00180">
    <property type="entry name" value="EGF_Lam"/>
    <property type="match status" value="10"/>
</dbReference>
<dbReference type="PANTHER" id="PTHR10574:SF435">
    <property type="entry name" value="LAMININ SUBUNIT GAMMA-1"/>
    <property type="match status" value="1"/>
</dbReference>
<dbReference type="GO" id="GO:0009887">
    <property type="term" value="P:animal organ morphogenesis"/>
    <property type="evidence" value="ECO:0007669"/>
    <property type="project" value="TreeGrafter"/>
</dbReference>
<feature type="coiled-coil region" evidence="10">
    <location>
        <begin position="1282"/>
        <end position="1351"/>
    </location>
</feature>
<dbReference type="CDD" id="cd06503">
    <property type="entry name" value="ATP-synt_Fo_b"/>
    <property type="match status" value="1"/>
</dbReference>
<evidence type="ECO:0000256" key="6">
    <source>
        <dbReference type="ARBA" id="ARBA00023180"/>
    </source>
</evidence>
<feature type="disulfide bond" evidence="9">
    <location>
        <begin position="999"/>
        <end position="1008"/>
    </location>
</feature>
<dbReference type="PROSITE" id="PS01248">
    <property type="entry name" value="EGF_LAM_1"/>
    <property type="match status" value="4"/>
</dbReference>
<evidence type="ECO:0000256" key="10">
    <source>
        <dbReference type="SAM" id="Coils"/>
    </source>
</evidence>
<dbReference type="FunFam" id="2.10.25.10:FF:000758">
    <property type="entry name" value="Laminin subunit gamma 1"/>
    <property type="match status" value="1"/>
</dbReference>
<feature type="disulfide bond" evidence="9">
    <location>
        <begin position="952"/>
        <end position="961"/>
    </location>
</feature>
<dbReference type="FunFam" id="2.10.25.10:FF:000105">
    <property type="entry name" value="laminin subunit gamma-1"/>
    <property type="match status" value="1"/>
</dbReference>
<feature type="region of interest" description="Disordered" evidence="11">
    <location>
        <begin position="1433"/>
        <end position="1456"/>
    </location>
</feature>
<evidence type="ECO:0000256" key="5">
    <source>
        <dbReference type="ARBA" id="ARBA00023157"/>
    </source>
</evidence>
<evidence type="ECO:0008006" key="18">
    <source>
        <dbReference type="Google" id="ProtNLM"/>
    </source>
</evidence>
<keyword evidence="10" id="KW-0175">Coiled coil</keyword>
<dbReference type="SMART" id="SM00136">
    <property type="entry name" value="LamNT"/>
    <property type="match status" value="1"/>
</dbReference>
<dbReference type="CDD" id="cd00055">
    <property type="entry name" value="EGF_Lam"/>
    <property type="match status" value="10"/>
</dbReference>
<comment type="caution">
    <text evidence="9">Lacks conserved residue(s) required for the propagation of feature annotation.</text>
</comment>
<dbReference type="FunFam" id="2.10.25.10:FF:000242">
    <property type="entry name" value="Laminin subunit alpha 1"/>
    <property type="match status" value="1"/>
</dbReference>
<evidence type="ECO:0000259" key="13">
    <source>
        <dbReference type="PROSITE" id="PS50027"/>
    </source>
</evidence>
<evidence type="ECO:0000313" key="16">
    <source>
        <dbReference type="EMBL" id="KAK6194411.1"/>
    </source>
</evidence>
<comment type="subunit">
    <text evidence="8">Laminin is a complex glycoprotein, consisting of three different polypeptide chains (alpha, beta, gamma), which are bound to each other by disulfide bonds into a cross-shaped molecule comprising one long and three short arms with globules at each end.</text>
</comment>
<dbReference type="FunFam" id="2.10.25.10:FF:000067">
    <property type="entry name" value="Laminin subunit gamma 1"/>
    <property type="match status" value="1"/>
</dbReference>
<keyword evidence="7 9" id="KW-0424">Laminin EGF-like domain</keyword>
<dbReference type="SUPFAM" id="SSF57196">
    <property type="entry name" value="EGF/Laminin"/>
    <property type="match status" value="8"/>
</dbReference>
<accession>A0AAN8Q151</accession>
<dbReference type="SMART" id="SM00281">
    <property type="entry name" value="LamB"/>
    <property type="match status" value="1"/>
</dbReference>
<dbReference type="PANTHER" id="PTHR10574">
    <property type="entry name" value="NETRIN/LAMININ-RELATED"/>
    <property type="match status" value="1"/>
</dbReference>
<evidence type="ECO:0000256" key="3">
    <source>
        <dbReference type="ARBA" id="ARBA00022729"/>
    </source>
</evidence>
<feature type="disulfide bond" evidence="9">
    <location>
        <begin position="392"/>
        <end position="404"/>
    </location>
</feature>
<comment type="subcellular location">
    <subcellularLocation>
        <location evidence="1">Secreted</location>
    </subcellularLocation>
</comment>
<dbReference type="GO" id="GO:0005576">
    <property type="term" value="C:extracellular region"/>
    <property type="evidence" value="ECO:0007669"/>
    <property type="project" value="UniProtKB-SubCell"/>
</dbReference>
<dbReference type="Pfam" id="PF00052">
    <property type="entry name" value="Laminin_B"/>
    <property type="match status" value="1"/>
</dbReference>
<dbReference type="Gene3D" id="2.10.25.10">
    <property type="entry name" value="Laminin"/>
    <property type="match status" value="9"/>
</dbReference>
<dbReference type="InterPro" id="IPR002049">
    <property type="entry name" value="LE_dom"/>
</dbReference>
<evidence type="ECO:0000259" key="15">
    <source>
        <dbReference type="PROSITE" id="PS51117"/>
    </source>
</evidence>
<dbReference type="Pfam" id="PF00053">
    <property type="entry name" value="EGF_laminin"/>
    <property type="match status" value="10"/>
</dbReference>
<feature type="domain" description="Laminin IV type A" evidence="14">
    <location>
        <begin position="518"/>
        <end position="688"/>
    </location>
</feature>
<dbReference type="InterPro" id="IPR050440">
    <property type="entry name" value="Laminin/Netrin_ECM"/>
</dbReference>
<keyword evidence="17" id="KW-1185">Reference proteome</keyword>
<feature type="domain" description="Laminin EGF-like" evidence="13">
    <location>
        <begin position="439"/>
        <end position="491"/>
    </location>
</feature>
<dbReference type="PROSITE" id="PS51117">
    <property type="entry name" value="LAMININ_NTER"/>
    <property type="match status" value="1"/>
</dbReference>
<evidence type="ECO:0000256" key="2">
    <source>
        <dbReference type="ARBA" id="ARBA00022525"/>
    </source>
</evidence>
<dbReference type="FunFam" id="2.10.25.10:FF:000166">
    <property type="entry name" value="laminin subunit gamma-1"/>
    <property type="match status" value="1"/>
</dbReference>
<gene>
    <name evidence="16" type="ORF">SNE40_000048</name>
</gene>
<feature type="signal peptide" evidence="12">
    <location>
        <begin position="1"/>
        <end position="19"/>
    </location>
</feature>
<feature type="disulfide bond" evidence="9">
    <location>
        <begin position="741"/>
        <end position="750"/>
    </location>
</feature>
<dbReference type="InterPro" id="IPR056863">
    <property type="entry name" value="LMN_ATRN_NET-like_EGF"/>
</dbReference>
<comment type="caution">
    <text evidence="16">The sequence shown here is derived from an EMBL/GenBank/DDBJ whole genome shotgun (WGS) entry which is preliminary data.</text>
</comment>
<keyword evidence="5 9" id="KW-1015">Disulfide bond</keyword>
<dbReference type="EMBL" id="JAZGQO010000001">
    <property type="protein sequence ID" value="KAK6194411.1"/>
    <property type="molecule type" value="Genomic_DNA"/>
</dbReference>
<dbReference type="PROSITE" id="PS51115">
    <property type="entry name" value="LAMININ_IVA"/>
    <property type="match status" value="1"/>
</dbReference>
<evidence type="ECO:0000256" key="9">
    <source>
        <dbReference type="PROSITE-ProRule" id="PRU00460"/>
    </source>
</evidence>
<feature type="compositionally biased region" description="Polar residues" evidence="11">
    <location>
        <begin position="1434"/>
        <end position="1443"/>
    </location>
</feature>
<evidence type="ECO:0000256" key="4">
    <source>
        <dbReference type="ARBA" id="ARBA00022737"/>
    </source>
</evidence>
<dbReference type="Gene3D" id="2.60.120.260">
    <property type="entry name" value="Galactose-binding domain-like"/>
    <property type="match status" value="1"/>
</dbReference>
<dbReference type="PROSITE" id="PS50027">
    <property type="entry name" value="EGF_LAM_2"/>
    <property type="match status" value="5"/>
</dbReference>
<evidence type="ECO:0000256" key="8">
    <source>
        <dbReference type="ARBA" id="ARBA00065619"/>
    </source>
</evidence>
<evidence type="ECO:0000256" key="1">
    <source>
        <dbReference type="ARBA" id="ARBA00004613"/>
    </source>
</evidence>
<feature type="domain" description="Laminin N-terminal" evidence="15">
    <location>
        <begin position="36"/>
        <end position="275"/>
    </location>
</feature>
<dbReference type="InterPro" id="IPR000034">
    <property type="entry name" value="Laminin_IV"/>
</dbReference>
<dbReference type="PRINTS" id="PR00011">
    <property type="entry name" value="EGFLAMININ"/>
</dbReference>
<feature type="compositionally biased region" description="Basic and acidic residues" evidence="11">
    <location>
        <begin position="1444"/>
        <end position="1456"/>
    </location>
</feature>
<feature type="disulfide bond" evidence="9">
    <location>
        <begin position="931"/>
        <end position="943"/>
    </location>
</feature>
<feature type="domain" description="Laminin EGF-like" evidence="13">
    <location>
        <begin position="392"/>
        <end position="438"/>
    </location>
</feature>
<dbReference type="GO" id="GO:0007411">
    <property type="term" value="P:axon guidance"/>
    <property type="evidence" value="ECO:0007669"/>
    <property type="project" value="TreeGrafter"/>
</dbReference>
<dbReference type="FunFam" id="2.10.25.10:FF:000090">
    <property type="entry name" value="laminin subunit alpha"/>
    <property type="match status" value="1"/>
</dbReference>
<feature type="domain" description="Laminin EGF-like" evidence="13">
    <location>
        <begin position="723"/>
        <end position="771"/>
    </location>
</feature>
<dbReference type="FunFam" id="2.10.25.10:FF:000051">
    <property type="entry name" value="Laminin subunit alpha 4"/>
    <property type="match status" value="1"/>
</dbReference>
<protein>
    <recommendedName>
        <fullName evidence="18">Laminin subunit gamma-1</fullName>
    </recommendedName>
</protein>
<feature type="disulfide bond" evidence="9">
    <location>
        <begin position="462"/>
        <end position="471"/>
    </location>
</feature>
<dbReference type="InterPro" id="IPR008211">
    <property type="entry name" value="Laminin_N"/>
</dbReference>
<keyword evidence="3 12" id="KW-0732">Signal</keyword>
<keyword evidence="4" id="KW-0677">Repeat</keyword>
<evidence type="ECO:0000259" key="14">
    <source>
        <dbReference type="PROSITE" id="PS51115"/>
    </source>
</evidence>
<reference evidence="16 17" key="1">
    <citation type="submission" date="2024-01" db="EMBL/GenBank/DDBJ databases">
        <title>The genome of the rayed Mediterranean limpet Patella caerulea (Linnaeus, 1758).</title>
        <authorList>
            <person name="Anh-Thu Weber A."/>
            <person name="Halstead-Nussloch G."/>
        </authorList>
    </citation>
    <scope>NUCLEOTIDE SEQUENCE [LARGE SCALE GENOMIC DNA]</scope>
    <source>
        <strain evidence="16">AATW-2023a</strain>
        <tissue evidence="16">Whole specimen</tissue>
    </source>
</reference>
<dbReference type="Proteomes" id="UP001347796">
    <property type="component" value="Unassembled WGS sequence"/>
</dbReference>
<evidence type="ECO:0000256" key="11">
    <source>
        <dbReference type="SAM" id="MobiDB-lite"/>
    </source>
</evidence>
<sequence>MISFVLFTYLGLLSHSVSAQDDQFRGRSSCYDAYGRPQRCMPEFVNAAYDVSVEATNTCGLERTEEYCLQTGVTGATKACNNYCDSRRPGYNHPPEFMSDFNNNYNWTWWQSQTMLEGTQYPNQVNLTIHLRKAYSITYVRIRFHSPRPESFAIFKRNGNGPWIPYQFYSGSCEKTYNLPRRGVITRENEAVAICNDEFSDISPLTGGSVAFSTLEGRPSATSFEDSPVLQDWVTATDIKIVLTRMNTFGDEVFGDPQVLKSYFYAISDLSIGARCQCNGHANQCYTITTQGLQDQQICRCEHNTTGPNCQECLPFYNDRPWSRAYETEANECRQCNCNGLSNQCYFDPELYRVTGHGGHCENCRDNTDGVNCENCRVNHYRRLPENRCIDCQCNEVGSESMQCDGNGQCRCKPGVAGQKCDRCEANFYEFGPLGCRACSCSAAGSVDGVLRCDPRNGACSCKVNVEGQNCDTCKPGFFGLSEDNPFGCLQCFCYGQASVCDASPSYFARSILTDFETGKQRWTAVNRRNQEVAIMFNAILQNVGVSAPDTDSVYFNAPARYLGDQRFSYNQHLSFKLKIGEDTARASVVDIMLEGAGQTVSIPIFGQGNKEPNIMYQEYKFRLMEDPKYQWTPRLNSQDFISILANLTAIKIRATYNVEGVGFVDDIKLETARRGFEGGVEASWVESCTCPEGFVGQFCESCGPGYKREPRNGGPFARCVPCECNNHSDNCDVNTGGCICQHNTMGDFCDRCTNGYYGDARGGTPDDCQRCPCPGGGACIQTRNQEVVCTECQEGYGGNRCEFCTDGYFGDPEGRYGERRPCQKCFCNENIDPNAVGNCNSTTGECRKCIYNTAGFYCEKCLPDYFGDALILPQGNCQACNCYVNGTIEGSRCDPRNGQCQCLPHILGERCDALELGYWNIDSGKGGEPCDCDRIGSTNVTCDPFFGQCLCKVGVSGRRCDSCQRYHYGFSYEGCTSCDCAAEGSLDYQCDEYGNCPCRTNVDGRRCDRCAENKFNISAGCINCPPCYDLVQDRVNLHRTKLRDLFNLIRSIEDNPGLFNDTEFISHLTAVNKSVNILLEDARSASTGDGTIGQQLVELRKALNDVIDKCAQITKSIMVADGVSEQSKNDIRQAEEAIDRAETALRAAEDYIDREGKVALERALEALERFGRQSEQMTQIAQKATRESERQMEDAMRIDEIARSALNTSREALNLANEAFSQPDTTAREIQKLNQDYGSADRLYTQTQLIAERAQDLAKEAHSDALKLYSEAQRQVPKLEVTQLNTDVDDIKEEAAQIKNEAERLINQNQDLLTDIDDKQNKAQTRLEDGERLQQRADELLAEVDSAHATARTAVDMGEQTLREANETLNTLIGFDQLVQESRGKADDALQMIPDIEDTIRQAEETTSNARNALSGAEIDAQEALRLAQEAQTTAQDASNEASRIRGEASTTKDKAVELKEEADKMANDIADTDARLTDIENQAMDDTELSKQALEKANEAKLTAEEASDKVAKALNTVENILRILGSMDVVEPTDLDKLEADLNNVEKDLNKTNIEQEFKNLAQANEQIKTWSRRYSADYSQLEADVNNIEDIKNSLPDQCYKSIEIESPAGKR</sequence>
<evidence type="ECO:0000256" key="12">
    <source>
        <dbReference type="SAM" id="SignalP"/>
    </source>
</evidence>
<dbReference type="GO" id="GO:0005604">
    <property type="term" value="C:basement membrane"/>
    <property type="evidence" value="ECO:0007669"/>
    <property type="project" value="TreeGrafter"/>
</dbReference>
<feature type="coiled-coil region" evidence="10">
    <location>
        <begin position="1125"/>
        <end position="1152"/>
    </location>
</feature>
<feature type="domain" description="Laminin EGF-like" evidence="13">
    <location>
        <begin position="979"/>
        <end position="1024"/>
    </location>
</feature>
<evidence type="ECO:0000313" key="17">
    <source>
        <dbReference type="Proteomes" id="UP001347796"/>
    </source>
</evidence>
<feature type="domain" description="Laminin EGF-like" evidence="13">
    <location>
        <begin position="931"/>
        <end position="978"/>
    </location>
</feature>
<proteinExistence type="predicted"/>
<feature type="disulfide bond" evidence="9">
    <location>
        <begin position="933"/>
        <end position="950"/>
    </location>
</feature>
<dbReference type="Pfam" id="PF00055">
    <property type="entry name" value="Laminin_N"/>
    <property type="match status" value="1"/>
</dbReference>
<feature type="chain" id="PRO_5042851342" description="Laminin subunit gamma-1" evidence="12">
    <location>
        <begin position="20"/>
        <end position="1616"/>
    </location>
</feature>
<feature type="disulfide bond" evidence="9">
    <location>
        <begin position="412"/>
        <end position="421"/>
    </location>
</feature>
<evidence type="ECO:0000256" key="7">
    <source>
        <dbReference type="ARBA" id="ARBA00023292"/>
    </source>
</evidence>
<keyword evidence="6" id="KW-0325">Glycoprotein</keyword>
<organism evidence="16 17">
    <name type="scientific">Patella caerulea</name>
    <name type="common">Rayed Mediterranean limpet</name>
    <dbReference type="NCBI Taxonomy" id="87958"/>
    <lineage>
        <taxon>Eukaryota</taxon>
        <taxon>Metazoa</taxon>
        <taxon>Spiralia</taxon>
        <taxon>Lophotrochozoa</taxon>
        <taxon>Mollusca</taxon>
        <taxon>Gastropoda</taxon>
        <taxon>Patellogastropoda</taxon>
        <taxon>Patelloidea</taxon>
        <taxon>Patellidae</taxon>
        <taxon>Patella</taxon>
    </lineage>
</organism>
<dbReference type="GO" id="GO:0009888">
    <property type="term" value="P:tissue development"/>
    <property type="evidence" value="ECO:0007669"/>
    <property type="project" value="TreeGrafter"/>
</dbReference>
<dbReference type="Pfam" id="PF24973">
    <property type="entry name" value="EGF_LMN_ATRN"/>
    <property type="match status" value="1"/>
</dbReference>